<proteinExistence type="predicted"/>
<evidence type="ECO:0000313" key="4">
    <source>
        <dbReference type="Proteomes" id="UP000030742"/>
    </source>
</evidence>
<dbReference type="SUPFAM" id="SSF51338">
    <property type="entry name" value="Composite domain of metallo-dependent hydrolases"/>
    <property type="match status" value="1"/>
</dbReference>
<dbReference type="STRING" id="77166.U4TZT7"/>
<reference evidence="3 4" key="1">
    <citation type="journal article" date="2013" name="Genome Biol.">
        <title>Draft genome of the mountain pine beetle, Dendroctonus ponderosae Hopkins, a major forest pest.</title>
        <authorList>
            <person name="Keeling C.I."/>
            <person name="Yuen M.M."/>
            <person name="Liao N.Y."/>
            <person name="Docking T.R."/>
            <person name="Chan S.K."/>
            <person name="Taylor G.A."/>
            <person name="Palmquist D.L."/>
            <person name="Jackman S.D."/>
            <person name="Nguyen A."/>
            <person name="Li M."/>
            <person name="Henderson H."/>
            <person name="Janes J.K."/>
            <person name="Zhao Y."/>
            <person name="Pandoh P."/>
            <person name="Moore R."/>
            <person name="Sperling F.A."/>
            <person name="Huber D.P."/>
            <person name="Birol I."/>
            <person name="Jones S.J."/>
            <person name="Bohlmann J."/>
        </authorList>
    </citation>
    <scope>NUCLEOTIDE SEQUENCE</scope>
</reference>
<gene>
    <name evidence="3" type="ORF">D910_02972</name>
</gene>
<dbReference type="EMBL" id="KB631712">
    <property type="protein sequence ID" value="ERL85553.1"/>
    <property type="molecule type" value="Genomic_DNA"/>
</dbReference>
<name>U4TZT7_DENPD</name>
<dbReference type="AlphaFoldDB" id="U4TZT7"/>
<keyword evidence="1" id="KW-0378">Hydrolase</keyword>
<evidence type="ECO:0000259" key="2">
    <source>
        <dbReference type="Pfam" id="PF01979"/>
    </source>
</evidence>
<dbReference type="Gene3D" id="2.30.40.10">
    <property type="entry name" value="Urease, subunit C, domain 1"/>
    <property type="match status" value="1"/>
</dbReference>
<dbReference type="Pfam" id="PF01979">
    <property type="entry name" value="Amidohydro_1"/>
    <property type="match status" value="1"/>
</dbReference>
<dbReference type="PANTHER" id="PTHR11113:SF14">
    <property type="entry name" value="N-ACETYLGLUCOSAMINE-6-PHOSPHATE DEACETYLASE"/>
    <property type="match status" value="1"/>
</dbReference>
<dbReference type="InterPro" id="IPR006680">
    <property type="entry name" value="Amidohydro-rel"/>
</dbReference>
<accession>U4TZT7</accession>
<dbReference type="OrthoDB" id="10264777at2759"/>
<evidence type="ECO:0000313" key="3">
    <source>
        <dbReference type="EMBL" id="ERL85553.1"/>
    </source>
</evidence>
<dbReference type="GO" id="GO:0006046">
    <property type="term" value="P:N-acetylglucosamine catabolic process"/>
    <property type="evidence" value="ECO:0007669"/>
    <property type="project" value="TreeGrafter"/>
</dbReference>
<organism evidence="3 4">
    <name type="scientific">Dendroctonus ponderosae</name>
    <name type="common">Mountain pine beetle</name>
    <dbReference type="NCBI Taxonomy" id="77166"/>
    <lineage>
        <taxon>Eukaryota</taxon>
        <taxon>Metazoa</taxon>
        <taxon>Ecdysozoa</taxon>
        <taxon>Arthropoda</taxon>
        <taxon>Hexapoda</taxon>
        <taxon>Insecta</taxon>
        <taxon>Pterygota</taxon>
        <taxon>Neoptera</taxon>
        <taxon>Endopterygota</taxon>
        <taxon>Coleoptera</taxon>
        <taxon>Polyphaga</taxon>
        <taxon>Cucujiformia</taxon>
        <taxon>Curculionidae</taxon>
        <taxon>Scolytinae</taxon>
        <taxon>Dendroctonus</taxon>
    </lineage>
</organism>
<dbReference type="SUPFAM" id="SSF51556">
    <property type="entry name" value="Metallo-dependent hydrolases"/>
    <property type="match status" value="1"/>
</dbReference>
<dbReference type="InterPro" id="IPR032466">
    <property type="entry name" value="Metal_Hydrolase"/>
</dbReference>
<dbReference type="PANTHER" id="PTHR11113">
    <property type="entry name" value="N-ACETYLGLUCOSAMINE-6-PHOSPHATE DEACETYLASE"/>
    <property type="match status" value="1"/>
</dbReference>
<feature type="domain" description="Amidohydrolase-related" evidence="2">
    <location>
        <begin position="85"/>
        <end position="169"/>
    </location>
</feature>
<dbReference type="Gene3D" id="3.20.20.140">
    <property type="entry name" value="Metal-dependent hydrolases"/>
    <property type="match status" value="1"/>
</dbReference>
<dbReference type="GO" id="GO:0008448">
    <property type="term" value="F:N-acetylglucosamine-6-phosphate deacetylase activity"/>
    <property type="evidence" value="ECO:0007669"/>
    <property type="project" value="TreeGrafter"/>
</dbReference>
<feature type="non-terminal residue" evidence="3">
    <location>
        <position position="175"/>
    </location>
</feature>
<evidence type="ECO:0000256" key="1">
    <source>
        <dbReference type="ARBA" id="ARBA00022801"/>
    </source>
</evidence>
<protein>
    <recommendedName>
        <fullName evidence="2">Amidohydrolase-related domain-containing protein</fullName>
    </recommendedName>
</protein>
<dbReference type="Proteomes" id="UP000030742">
    <property type="component" value="Unassembled WGS sequence"/>
</dbReference>
<sequence length="175" mass="19034">MPTNGKLYQFINCNILSDHKIIQEDIWVRNGKIVDPEKIFFDEKISADVKIDCANKLIVPVTDAISALGLQAGQHKIGQLDIEVKDNKAFIAGTSTLCGSVASMIQCVRNFIKSTGCSPEYAFEAASFHPALALGIEKNKGSLSYGADADFIMLTDDYDISSTWIDGECVYSEGG</sequence>
<dbReference type="InterPro" id="IPR011059">
    <property type="entry name" value="Metal-dep_hydrolase_composite"/>
</dbReference>